<sequence length="186" mass="19600">MSCPDSLSVILLAGGKGERMGYDKALIRVNGTRLFDVTRANIPSHHAVIAVSPQDLDYEPTVCEQPPFGGPVAGIAAALPLVSSELVAVLTVDAPAAPSLLPQMRAQLGNHDAVAISDGSHVNALCSLWHTTALRAAIDTLPQIRNIAARCLLNHADVHVLAGDGSERDYDTRAELSQLGRVSPED</sequence>
<dbReference type="EMBL" id="CP033897">
    <property type="protein sequence ID" value="AZA11228.1"/>
    <property type="molecule type" value="Genomic_DNA"/>
</dbReference>
<feature type="domain" description="MobA-like NTP transferase" evidence="2">
    <location>
        <begin position="9"/>
        <end position="146"/>
    </location>
</feature>
<reference evidence="3 4" key="1">
    <citation type="submission" date="2018-11" db="EMBL/GenBank/DDBJ databases">
        <authorList>
            <person name="Kleinhagauer T."/>
            <person name="Glaeser S.P."/>
            <person name="Spergser J."/>
            <person name="Ruckert C."/>
            <person name="Kaempfer P."/>
            <person name="Busse H.-J."/>
        </authorList>
    </citation>
    <scope>NUCLEOTIDE SEQUENCE [LARGE SCALE GENOMIC DNA]</scope>
    <source>
        <strain evidence="3 4">W8</strain>
    </source>
</reference>
<gene>
    <name evidence="3" type="ORF">CGERO_04560</name>
</gene>
<dbReference type="Pfam" id="PF12804">
    <property type="entry name" value="NTP_transf_3"/>
    <property type="match status" value="1"/>
</dbReference>
<dbReference type="InterPro" id="IPR029044">
    <property type="entry name" value="Nucleotide-diphossugar_trans"/>
</dbReference>
<dbReference type="GO" id="GO:0016779">
    <property type="term" value="F:nucleotidyltransferase activity"/>
    <property type="evidence" value="ECO:0007669"/>
    <property type="project" value="TreeGrafter"/>
</dbReference>
<name>A0A3G6J2N2_9CORY</name>
<organism evidence="3 4">
    <name type="scientific">Corynebacterium gerontici</name>
    <dbReference type="NCBI Taxonomy" id="2079234"/>
    <lineage>
        <taxon>Bacteria</taxon>
        <taxon>Bacillati</taxon>
        <taxon>Actinomycetota</taxon>
        <taxon>Actinomycetes</taxon>
        <taxon>Mycobacteriales</taxon>
        <taxon>Corynebacteriaceae</taxon>
        <taxon>Corynebacterium</taxon>
    </lineage>
</organism>
<dbReference type="RefSeq" id="WP_123933673.1">
    <property type="nucleotide sequence ID" value="NZ_CP033897.1"/>
</dbReference>
<dbReference type="SUPFAM" id="SSF53448">
    <property type="entry name" value="Nucleotide-diphospho-sugar transferases"/>
    <property type="match status" value="1"/>
</dbReference>
<dbReference type="PANTHER" id="PTHR19136:SF81">
    <property type="entry name" value="MOLYBDENUM COFACTOR GUANYLYLTRANSFERASE"/>
    <property type="match status" value="1"/>
</dbReference>
<protein>
    <submittedName>
        <fullName evidence="3">Molybdopterin-guanine dinucleotide biosynthesis protein MobA</fullName>
    </submittedName>
</protein>
<keyword evidence="4" id="KW-1185">Reference proteome</keyword>
<dbReference type="Gene3D" id="3.90.550.10">
    <property type="entry name" value="Spore Coat Polysaccharide Biosynthesis Protein SpsA, Chain A"/>
    <property type="match status" value="1"/>
</dbReference>
<accession>A0A3G6J2N2</accession>
<evidence type="ECO:0000256" key="1">
    <source>
        <dbReference type="ARBA" id="ARBA00022679"/>
    </source>
</evidence>
<dbReference type="PANTHER" id="PTHR19136">
    <property type="entry name" value="MOLYBDENUM COFACTOR GUANYLYLTRANSFERASE"/>
    <property type="match status" value="1"/>
</dbReference>
<evidence type="ECO:0000313" key="3">
    <source>
        <dbReference type="EMBL" id="AZA11228.1"/>
    </source>
</evidence>
<evidence type="ECO:0000259" key="2">
    <source>
        <dbReference type="Pfam" id="PF12804"/>
    </source>
</evidence>
<dbReference type="KEGG" id="cgk:CGERO_04560"/>
<evidence type="ECO:0000313" key="4">
    <source>
        <dbReference type="Proteomes" id="UP000271587"/>
    </source>
</evidence>
<dbReference type="OrthoDB" id="4408226at2"/>
<dbReference type="AlphaFoldDB" id="A0A3G6J2N2"/>
<keyword evidence="1" id="KW-0808">Transferase</keyword>
<dbReference type="InterPro" id="IPR025877">
    <property type="entry name" value="MobA-like_NTP_Trfase"/>
</dbReference>
<proteinExistence type="predicted"/>
<dbReference type="Proteomes" id="UP000271587">
    <property type="component" value="Chromosome"/>
</dbReference>